<comment type="caution">
    <text evidence="1">The sequence shown here is derived from an EMBL/GenBank/DDBJ whole genome shotgun (WGS) entry which is preliminary data.</text>
</comment>
<evidence type="ECO:0000313" key="2">
    <source>
        <dbReference type="Proteomes" id="UP000003527"/>
    </source>
</evidence>
<accession>G9WVV2</accession>
<dbReference type="RefSeq" id="WP_009536849.1">
    <property type="nucleotide sequence ID" value="NZ_JH414505.1"/>
</dbReference>
<dbReference type="InterPro" id="IPR011122">
    <property type="entry name" value="WavE"/>
</dbReference>
<dbReference type="Proteomes" id="UP000003527">
    <property type="component" value="Unassembled WGS sequence"/>
</dbReference>
<dbReference type="HOGENOM" id="CLU_067518_1_0_9"/>
<dbReference type="AlphaFoldDB" id="G9WVV2"/>
<dbReference type="EMBL" id="AFZD01000018">
    <property type="protein sequence ID" value="EHL10889.1"/>
    <property type="molecule type" value="Genomic_DNA"/>
</dbReference>
<evidence type="ECO:0000313" key="1">
    <source>
        <dbReference type="EMBL" id="EHL10889.1"/>
    </source>
</evidence>
<name>G9WVV2_9FIRM</name>
<dbReference type="Pfam" id="PF07507">
    <property type="entry name" value="WavE"/>
    <property type="match status" value="1"/>
</dbReference>
<gene>
    <name evidence="1" type="ORF">HMPREF9624_01036</name>
</gene>
<evidence type="ECO:0008006" key="3">
    <source>
        <dbReference type="Google" id="ProtNLM"/>
    </source>
</evidence>
<keyword evidence="2" id="KW-1185">Reference proteome</keyword>
<reference evidence="1 2" key="1">
    <citation type="submission" date="2011-08" db="EMBL/GenBank/DDBJ databases">
        <title>The Genome Sequence of Oribacterium sp. ACB7.</title>
        <authorList>
            <consortium name="The Broad Institute Genome Sequencing Platform"/>
            <person name="Earl A."/>
            <person name="Ward D."/>
            <person name="Feldgarden M."/>
            <person name="Gevers D."/>
            <person name="Sizova M."/>
            <person name="Hazen A."/>
            <person name="Epstein S."/>
            <person name="Young S.K."/>
            <person name="Zeng Q."/>
            <person name="Gargeya S."/>
            <person name="Fitzgerald M."/>
            <person name="Haas B."/>
            <person name="Abouelleil A."/>
            <person name="Alvarado L."/>
            <person name="Arachchi H.M."/>
            <person name="Berlin A."/>
            <person name="Brown A."/>
            <person name="Chapman S.B."/>
            <person name="Chen Z."/>
            <person name="Dunbar C."/>
            <person name="Freedman E."/>
            <person name="Gearin G."/>
            <person name="Gellesch M."/>
            <person name="Goldberg J."/>
            <person name="Griggs A."/>
            <person name="Gujja S."/>
            <person name="Heiman D."/>
            <person name="Howarth C."/>
            <person name="Larson L."/>
            <person name="Lui A."/>
            <person name="MacDonald P.J.P."/>
            <person name="Montmayeur A."/>
            <person name="Murphy C."/>
            <person name="Neiman D."/>
            <person name="Pearson M."/>
            <person name="Priest M."/>
            <person name="Roberts A."/>
            <person name="Saif S."/>
            <person name="Shea T."/>
            <person name="Shenoy N."/>
            <person name="Sisk P."/>
            <person name="Stolte C."/>
            <person name="Sykes S."/>
            <person name="Wortman J."/>
            <person name="Nusbaum C."/>
            <person name="Birren B."/>
        </authorList>
    </citation>
    <scope>NUCLEOTIDE SEQUENCE [LARGE SCALE GENOMIC DNA]</scope>
    <source>
        <strain evidence="1 2">ACB7</strain>
    </source>
</reference>
<dbReference type="PATRIC" id="fig|796944.3.peg.1769"/>
<organism evidence="1 2">
    <name type="scientific">Oribacterium asaccharolyticum ACB7</name>
    <dbReference type="NCBI Taxonomy" id="796944"/>
    <lineage>
        <taxon>Bacteria</taxon>
        <taxon>Bacillati</taxon>
        <taxon>Bacillota</taxon>
        <taxon>Clostridia</taxon>
        <taxon>Lachnospirales</taxon>
        <taxon>Lachnospiraceae</taxon>
        <taxon>Oribacterium</taxon>
    </lineage>
</organism>
<protein>
    <recommendedName>
        <fullName evidence="3">WavE lipopolysaccharide synthesis</fullName>
    </recommendedName>
</protein>
<sequence length="336" mass="39371">MEQRNNLKDDIRTEEISFVIQGPIFPEYTEAVCKSIRKFAPGSEIILSTWEGANTEGLDYDKLIESADPGNFIFRLPEKMDNGSDRYPMNINRQIVSTKNGIQLATRKYVCKLRSDLKLEGLGFLSYYCKYNAEIREPYSRALRHRIVTLCSANPKRLLPFPYYLCDWFFFGLKEDVLNLWDIPLIEEKDLRNRQEDGTYPMVDNFGNEQYLWISFLKKFREVEIENGYALTEENLEDSERSYANCCIFVTAKHANVYSMKVKNTGYGAYTAFSNAGLYTENDWLCFYNRHCYGNEKEKSDLFENLLFKLSVLLRSLKKTKFRKLYEVLKRIGNGK</sequence>
<proteinExistence type="predicted"/>